<dbReference type="OrthoDB" id="5917548at2759"/>
<dbReference type="Proteomes" id="UP000025227">
    <property type="component" value="Unplaced"/>
</dbReference>
<dbReference type="AlphaFoldDB" id="A0A7I4Y5X2"/>
<dbReference type="PANTHER" id="PTHR21523:SF44">
    <property type="entry name" value="MLT-TEN (MLT-10) RELATED"/>
    <property type="match status" value="1"/>
</dbReference>
<dbReference type="Pfam" id="PF04870">
    <property type="entry name" value="Moulting_cycle"/>
    <property type="match status" value="1"/>
</dbReference>
<dbReference type="InterPro" id="IPR006954">
    <property type="entry name" value="Mlt-10-like"/>
</dbReference>
<keyword evidence="2" id="KW-1185">Reference proteome</keyword>
<dbReference type="PANTHER" id="PTHR21523">
    <property type="match status" value="1"/>
</dbReference>
<evidence type="ECO:0000313" key="3">
    <source>
        <dbReference type="WBParaSite" id="HCON_00057400-00001"/>
    </source>
</evidence>
<evidence type="ECO:0000256" key="1">
    <source>
        <dbReference type="SAM" id="SignalP"/>
    </source>
</evidence>
<evidence type="ECO:0000313" key="2">
    <source>
        <dbReference type="Proteomes" id="UP000025227"/>
    </source>
</evidence>
<keyword evidence="1" id="KW-0732">Signal</keyword>
<reference evidence="3" key="1">
    <citation type="submission" date="2020-12" db="UniProtKB">
        <authorList>
            <consortium name="WormBaseParasite"/>
        </authorList>
    </citation>
    <scope>IDENTIFICATION</scope>
    <source>
        <strain evidence="3">MHco3</strain>
    </source>
</reference>
<accession>A0A7I4Y5X2</accession>
<protein>
    <submittedName>
        <fullName evidence="3">WSD domain-containing protein</fullName>
    </submittedName>
</protein>
<dbReference type="WBParaSite" id="HCON_00057400-00001">
    <property type="protein sequence ID" value="HCON_00057400-00001"/>
    <property type="gene ID" value="HCON_00057400"/>
</dbReference>
<dbReference type="OMA" id="KEYAMMT"/>
<organism evidence="2 3">
    <name type="scientific">Haemonchus contortus</name>
    <name type="common">Barber pole worm</name>
    <dbReference type="NCBI Taxonomy" id="6289"/>
    <lineage>
        <taxon>Eukaryota</taxon>
        <taxon>Metazoa</taxon>
        <taxon>Ecdysozoa</taxon>
        <taxon>Nematoda</taxon>
        <taxon>Chromadorea</taxon>
        <taxon>Rhabditida</taxon>
        <taxon>Rhabditina</taxon>
        <taxon>Rhabditomorpha</taxon>
        <taxon>Strongyloidea</taxon>
        <taxon>Trichostrongylidae</taxon>
        <taxon>Haemonchus</taxon>
    </lineage>
</organism>
<proteinExistence type="predicted"/>
<sequence>MCTRLFILILAIIRTSETRLVGSRDFDKVKLDKEGYEKVRTIHYNWYLHSMKAIMGQLGKDVLPKLSPGNRRQFLRCLDGIVDKRDLVSAARCLIEAKEKLDSEGMHCSKCSKTMIKQRTRNPSHHRATSAAMTTSFLLEPKKSELVGPPMRKLNIKLKRKSSRFSASSQGSRYSFLSKKVSEKYKVVSMNTMPALLSQKDKSVASRVTRMITSLVRRNADESTNSGRSRWTDTYKSLLTIKKALDKQAKQPGAKVYDLRMFDLVLGNDRPTRAKGEKSFMPSIVQDAYKLIHTFERKSKDIGDSSNIKFLSPRFAPIMPDKADIRGSLSPSVLSFYKDDTEEQLLPIPKLLEATGMSESDREDVLEMVMETTGARQLVDDAMKTLSSTELFGMQGELKEVTERMTSIFKELEQSFDRLQKKDIKRRGFTFLNPNQLEELHGNTDIVKHAGEIDFDVKEYSKQTRADRERALWSRIAAIAANGTNTRSKRQITWLSVSKPTVLSPYMFSPVFGLTVLGPVVLSPSLFSPLLLNPAVLSPYVLSPAVGMPFIISPYLLSPYVLSPLVMAPFILNPYVLSPNVINPYVLSPLILSPLVLCPDLVSPMVLGGSILSPGVLSPSVLSKSFLMVSVLSPTVLS</sequence>
<feature type="signal peptide" evidence="1">
    <location>
        <begin position="1"/>
        <end position="18"/>
    </location>
</feature>
<feature type="chain" id="PRO_5029892685" evidence="1">
    <location>
        <begin position="19"/>
        <end position="638"/>
    </location>
</feature>
<name>A0A7I4Y5X2_HAECO</name>